<evidence type="ECO:0000313" key="2">
    <source>
        <dbReference type="Proteomes" id="UP001569428"/>
    </source>
</evidence>
<dbReference type="Proteomes" id="UP001569428">
    <property type="component" value="Unassembled WGS sequence"/>
</dbReference>
<accession>A0ABV4NYL8</accession>
<evidence type="ECO:0008006" key="3">
    <source>
        <dbReference type="Google" id="ProtNLM"/>
    </source>
</evidence>
<proteinExistence type="predicted"/>
<dbReference type="EMBL" id="JBGMEK010000016">
    <property type="protein sequence ID" value="MFA0811117.1"/>
    <property type="molecule type" value="Genomic_DNA"/>
</dbReference>
<gene>
    <name evidence="1" type="ORF">ACCI49_09310</name>
</gene>
<evidence type="ECO:0000313" key="1">
    <source>
        <dbReference type="EMBL" id="MFA0811117.1"/>
    </source>
</evidence>
<protein>
    <recommendedName>
        <fullName evidence="3">Phage tail protein (Tail_P2_I)</fullName>
    </recommendedName>
</protein>
<dbReference type="RefSeq" id="WP_371838686.1">
    <property type="nucleotide sequence ID" value="NZ_JBGMEK010000016.1"/>
</dbReference>
<sequence>MNRISPEALYRLLPAVHRLRDADEGEPLRAIISVLSREGAVVEENIEQLLDNLFIETCADWAAPYIGGIIGYRALYPVEGANVGNRAEVANTIGYRRRKGTATVLEALARDVTGWPAHVVEFFQVTASCQHMNHIRPTHHMVPDLHDPLKLEPLSRAFDRVSHLADVRSIQQAPRRKSVRGRHNFTNIGLFLWRLIPMAHTRVPCVRVDDRRFLFDPLGAPRQLVNLPQPEESISSISQPEHLPGDISRRALAAEPFLWYGPGRAFEIFVNDVAVPVTRIEACDLSDDELGWNHSPHSAIPAEDLAEIEGGNPLVPPANALVRVDPVLGRFAFPSGEPGEVRASFHIGFPARIGGGQYNRATTLTQDPGQELVSCPSPEHPDLQSAIDTIAPGGGIVEITNSDIFSEALAISAEAGMELILRAANGVRPTLRTAAPITVSGGAESRIILDGLVIEGGPLTIQPNGEGESPKSVTLRHLTLIPGLAFTASGEPQSPEATSLEITTSGLELIIERCITGPLRIDQTTNTEIHDSIVDAAANPARDSAASLAVAGPAGEGDAAGALTIIASTVIGRILARSFPLVSNAILHARSTDDSAPVRALRRQQGCMRFSFVPDTSITPRRYRCQPQLAIDNAIAASVAEAGGPIGAAQRALLHSRIARRMRPVFTAQSACHSAYAQLSRTAPIEIRTGASDEGEMGAYHLLAAPQREANLRIRLEEYLRLGLEAGIFYEK</sequence>
<reference evidence="1 2" key="1">
    <citation type="submission" date="2024-08" db="EMBL/GenBank/DDBJ databases">
        <authorList>
            <person name="Ishaq N."/>
        </authorList>
    </citation>
    <scope>NUCLEOTIDE SEQUENCE [LARGE SCALE GENOMIC DNA]</scope>
    <source>
        <strain evidence="1 2">DSM 18651</strain>
    </source>
</reference>
<keyword evidence="2" id="KW-1185">Reference proteome</keyword>
<organism evidence="1 2">
    <name type="scientific">Microbulbifer epialgicus</name>
    <dbReference type="NCBI Taxonomy" id="393907"/>
    <lineage>
        <taxon>Bacteria</taxon>
        <taxon>Pseudomonadati</taxon>
        <taxon>Pseudomonadota</taxon>
        <taxon>Gammaproteobacteria</taxon>
        <taxon>Cellvibrionales</taxon>
        <taxon>Microbulbiferaceae</taxon>
        <taxon>Microbulbifer</taxon>
    </lineage>
</organism>
<name>A0ABV4NYL8_9GAMM</name>
<comment type="caution">
    <text evidence="1">The sequence shown here is derived from an EMBL/GenBank/DDBJ whole genome shotgun (WGS) entry which is preliminary data.</text>
</comment>